<evidence type="ECO:0000313" key="2">
    <source>
        <dbReference type="Proteomes" id="UP000663831"/>
    </source>
</evidence>
<organism evidence="1 2">
    <name type="scientific">Rhizoctonia solani</name>
    <dbReference type="NCBI Taxonomy" id="456999"/>
    <lineage>
        <taxon>Eukaryota</taxon>
        <taxon>Fungi</taxon>
        <taxon>Dikarya</taxon>
        <taxon>Basidiomycota</taxon>
        <taxon>Agaricomycotina</taxon>
        <taxon>Agaricomycetes</taxon>
        <taxon>Cantharellales</taxon>
        <taxon>Ceratobasidiaceae</taxon>
        <taxon>Rhizoctonia</taxon>
    </lineage>
</organism>
<reference evidence="1" key="1">
    <citation type="submission" date="2021-01" db="EMBL/GenBank/DDBJ databases">
        <authorList>
            <person name="Kaushik A."/>
        </authorList>
    </citation>
    <scope>NUCLEOTIDE SEQUENCE</scope>
    <source>
        <strain evidence="1">AG3-1AP</strain>
    </source>
</reference>
<accession>A0A8H2XEP5</accession>
<dbReference type="OrthoDB" id="420264at2759"/>
<dbReference type="EMBL" id="CAJMWV010001060">
    <property type="protein sequence ID" value="CAE6425262.1"/>
    <property type="molecule type" value="Genomic_DNA"/>
</dbReference>
<dbReference type="Proteomes" id="UP000663831">
    <property type="component" value="Unassembled WGS sequence"/>
</dbReference>
<protein>
    <submittedName>
        <fullName evidence="1">Uncharacterized protein</fullName>
    </submittedName>
</protein>
<comment type="caution">
    <text evidence="1">The sequence shown here is derived from an EMBL/GenBank/DDBJ whole genome shotgun (WGS) entry which is preliminary data.</text>
</comment>
<gene>
    <name evidence="1" type="ORF">RDB_LOCUS37224</name>
</gene>
<sequence>MCLGQPTVMYPFRIARCVLPRLAPVSPVRTLRWSAPSRASEDGDSFMAKFKNTPLFNKFAEQPEALAALGKIAEFLKKNDIDTTTPPNSMTMFKLFTNSEFRELTRNALEEFKKAGIDIKAENAMELFSQSQNPKGPR</sequence>
<proteinExistence type="predicted"/>
<dbReference type="AlphaFoldDB" id="A0A8H2XEP5"/>
<evidence type="ECO:0000313" key="1">
    <source>
        <dbReference type="EMBL" id="CAE6425262.1"/>
    </source>
</evidence>
<name>A0A8H2XEP5_9AGAM</name>